<dbReference type="AlphaFoldDB" id="A0AAP0PA12"/>
<dbReference type="Proteomes" id="UP001420932">
    <property type="component" value="Unassembled WGS sequence"/>
</dbReference>
<proteinExistence type="predicted"/>
<evidence type="ECO:0000313" key="2">
    <source>
        <dbReference type="Proteomes" id="UP001420932"/>
    </source>
</evidence>
<evidence type="ECO:0000313" key="1">
    <source>
        <dbReference type="EMBL" id="KAK9135549.1"/>
    </source>
</evidence>
<dbReference type="EMBL" id="JBBNAF010000006">
    <property type="protein sequence ID" value="KAK9135549.1"/>
    <property type="molecule type" value="Genomic_DNA"/>
</dbReference>
<gene>
    <name evidence="1" type="ORF">Syun_014879</name>
</gene>
<sequence length="179" mass="20853">MRANVGFHEIEFYVLPQRTVTNTTVKRMRAIDEYNDSKDERELKEIRRFRVRNRTTRQRTHSRTSYEARQAASLMAQLNFSKAEGGSASPAKAKRKRFFKSLSSALMRNEKQILRNHDMLDENKRTLACHHSMSERRVVEHSLIPRRNIDIPSLQLRFPSGVCNPANSYTSQPTTLSIM</sequence>
<name>A0AAP0PA12_9MAGN</name>
<keyword evidence="2" id="KW-1185">Reference proteome</keyword>
<comment type="caution">
    <text evidence="1">The sequence shown here is derived from an EMBL/GenBank/DDBJ whole genome shotgun (WGS) entry which is preliminary data.</text>
</comment>
<reference evidence="1 2" key="1">
    <citation type="submission" date="2024-01" db="EMBL/GenBank/DDBJ databases">
        <title>Genome assemblies of Stephania.</title>
        <authorList>
            <person name="Yang L."/>
        </authorList>
    </citation>
    <scope>NUCLEOTIDE SEQUENCE [LARGE SCALE GENOMIC DNA]</scope>
    <source>
        <strain evidence="1">YNDBR</strain>
        <tissue evidence="1">Leaf</tissue>
    </source>
</reference>
<protein>
    <submittedName>
        <fullName evidence="1">Uncharacterized protein</fullName>
    </submittedName>
</protein>
<accession>A0AAP0PA12</accession>
<organism evidence="1 2">
    <name type="scientific">Stephania yunnanensis</name>
    <dbReference type="NCBI Taxonomy" id="152371"/>
    <lineage>
        <taxon>Eukaryota</taxon>
        <taxon>Viridiplantae</taxon>
        <taxon>Streptophyta</taxon>
        <taxon>Embryophyta</taxon>
        <taxon>Tracheophyta</taxon>
        <taxon>Spermatophyta</taxon>
        <taxon>Magnoliopsida</taxon>
        <taxon>Ranunculales</taxon>
        <taxon>Menispermaceae</taxon>
        <taxon>Menispermoideae</taxon>
        <taxon>Cissampelideae</taxon>
        <taxon>Stephania</taxon>
    </lineage>
</organism>